<evidence type="ECO:0000256" key="4">
    <source>
        <dbReference type="ARBA" id="ARBA00023136"/>
    </source>
</evidence>
<evidence type="ECO:0000256" key="3">
    <source>
        <dbReference type="ARBA" id="ARBA00022989"/>
    </source>
</evidence>
<dbReference type="Pfam" id="PF04932">
    <property type="entry name" value="Wzy_C"/>
    <property type="match status" value="1"/>
</dbReference>
<dbReference type="Proteomes" id="UP001055125">
    <property type="component" value="Unassembled WGS sequence"/>
</dbReference>
<comment type="subcellular location">
    <subcellularLocation>
        <location evidence="1">Membrane</location>
        <topology evidence="1">Multi-pass membrane protein</topology>
    </subcellularLocation>
</comment>
<reference evidence="7" key="2">
    <citation type="submission" date="2021-08" db="EMBL/GenBank/DDBJ databases">
        <authorList>
            <person name="Tani A."/>
            <person name="Ola A."/>
            <person name="Ogura Y."/>
            <person name="Katsura K."/>
            <person name="Hayashi T."/>
        </authorList>
    </citation>
    <scope>NUCLEOTIDE SEQUENCE</scope>
    <source>
        <strain evidence="7">DSM 19015</strain>
    </source>
</reference>
<feature type="transmembrane region" description="Helical" evidence="5">
    <location>
        <begin position="335"/>
        <end position="352"/>
    </location>
</feature>
<dbReference type="PANTHER" id="PTHR37422:SF13">
    <property type="entry name" value="LIPOPOLYSACCHARIDE BIOSYNTHESIS PROTEIN PA4999-RELATED"/>
    <property type="match status" value="1"/>
</dbReference>
<protein>
    <recommendedName>
        <fullName evidence="6">O-antigen ligase-related domain-containing protein</fullName>
    </recommendedName>
</protein>
<organism evidence="7 8">
    <name type="scientific">Methylobacterium iners</name>
    <dbReference type="NCBI Taxonomy" id="418707"/>
    <lineage>
        <taxon>Bacteria</taxon>
        <taxon>Pseudomonadati</taxon>
        <taxon>Pseudomonadota</taxon>
        <taxon>Alphaproteobacteria</taxon>
        <taxon>Hyphomicrobiales</taxon>
        <taxon>Methylobacteriaceae</taxon>
        <taxon>Methylobacterium</taxon>
    </lineage>
</organism>
<feature type="transmembrane region" description="Helical" evidence="5">
    <location>
        <begin position="45"/>
        <end position="65"/>
    </location>
</feature>
<feature type="transmembrane region" description="Helical" evidence="5">
    <location>
        <begin position="303"/>
        <end position="323"/>
    </location>
</feature>
<gene>
    <name evidence="7" type="ORF">OCOJLMKI_5034</name>
</gene>
<dbReference type="InterPro" id="IPR007016">
    <property type="entry name" value="O-antigen_ligase-rel_domated"/>
</dbReference>
<feature type="transmembrane region" description="Helical" evidence="5">
    <location>
        <begin position="208"/>
        <end position="229"/>
    </location>
</feature>
<keyword evidence="4 5" id="KW-0472">Membrane</keyword>
<feature type="domain" description="O-antigen ligase-related" evidence="6">
    <location>
        <begin position="168"/>
        <end position="319"/>
    </location>
</feature>
<dbReference type="PANTHER" id="PTHR37422">
    <property type="entry name" value="TEICHURONIC ACID BIOSYNTHESIS PROTEIN TUAE"/>
    <property type="match status" value="1"/>
</dbReference>
<evidence type="ECO:0000256" key="1">
    <source>
        <dbReference type="ARBA" id="ARBA00004141"/>
    </source>
</evidence>
<evidence type="ECO:0000313" key="8">
    <source>
        <dbReference type="Proteomes" id="UP001055125"/>
    </source>
</evidence>
<dbReference type="EMBL" id="BPQP01000112">
    <property type="protein sequence ID" value="GJD97795.1"/>
    <property type="molecule type" value="Genomic_DNA"/>
</dbReference>
<reference evidence="7" key="1">
    <citation type="journal article" date="2021" name="Front. Microbiol.">
        <title>Comprehensive Comparative Genomics and Phenotyping of Methylobacterium Species.</title>
        <authorList>
            <person name="Alessa O."/>
            <person name="Ogura Y."/>
            <person name="Fujitani Y."/>
            <person name="Takami H."/>
            <person name="Hayashi T."/>
            <person name="Sahin N."/>
            <person name="Tani A."/>
        </authorList>
    </citation>
    <scope>NUCLEOTIDE SEQUENCE</scope>
    <source>
        <strain evidence="7">DSM 19015</strain>
    </source>
</reference>
<keyword evidence="8" id="KW-1185">Reference proteome</keyword>
<evidence type="ECO:0000313" key="7">
    <source>
        <dbReference type="EMBL" id="GJD97795.1"/>
    </source>
</evidence>
<keyword evidence="3 5" id="KW-1133">Transmembrane helix</keyword>
<accession>A0ABQ4S5F7</accession>
<feature type="transmembrane region" description="Helical" evidence="5">
    <location>
        <begin position="161"/>
        <end position="178"/>
    </location>
</feature>
<sequence>MSAFHFVTYKPFIAGLSLNAISSLLIVIVSILIVKRRYLLRVDSLFLLSLLIIIILSGIVNGRYLGSANTIIKFMYLLSVAFLCYDALQRHGIAKVMGLLSVAFLLPISLQIVSYVIGPVKATEVDGSASYIGGYYHEAAFSIILVTFLFVACFTRVGSRYTLVFGCIGIIGLIAANYRTSILAAAPSILAFVVCVVAIRVRPSQRSAVTLVFLVLALTGAVAVSTLFAERFKDVLTIVENGTDFIKPPEYFSRMDKKVLSGRAYIWSVYLTPWLRSGEMNFLFGFGADSWQDLFHLYAHNTFVSYAYEFGIFGLVMFLAVLLRTGALAMRLRGVPRIVSLCGIVSFTLINMATMPLWLIEGNLLFAIILAYTWYSVDKIAKSKSSVLLAAEDPNFARTNPGLVR</sequence>
<dbReference type="InterPro" id="IPR051533">
    <property type="entry name" value="WaaL-like"/>
</dbReference>
<evidence type="ECO:0000256" key="2">
    <source>
        <dbReference type="ARBA" id="ARBA00022692"/>
    </source>
</evidence>
<comment type="caution">
    <text evidence="7">The sequence shown here is derived from an EMBL/GenBank/DDBJ whole genome shotgun (WGS) entry which is preliminary data.</text>
</comment>
<name>A0ABQ4S5F7_9HYPH</name>
<keyword evidence="2 5" id="KW-0812">Transmembrane</keyword>
<evidence type="ECO:0000259" key="6">
    <source>
        <dbReference type="Pfam" id="PF04932"/>
    </source>
</evidence>
<feature type="transmembrane region" description="Helical" evidence="5">
    <location>
        <begin position="184"/>
        <end position="201"/>
    </location>
</feature>
<proteinExistence type="predicted"/>
<evidence type="ECO:0000256" key="5">
    <source>
        <dbReference type="SAM" id="Phobius"/>
    </source>
</evidence>
<feature type="transmembrane region" description="Helical" evidence="5">
    <location>
        <begin position="12"/>
        <end position="33"/>
    </location>
</feature>
<feature type="transmembrane region" description="Helical" evidence="5">
    <location>
        <begin position="100"/>
        <end position="122"/>
    </location>
</feature>
<feature type="transmembrane region" description="Helical" evidence="5">
    <location>
        <begin position="134"/>
        <end position="154"/>
    </location>
</feature>